<keyword evidence="3" id="KW-1185">Reference proteome</keyword>
<dbReference type="RefSeq" id="WP_090982287.1">
    <property type="nucleotide sequence ID" value="NZ_FOJM01000005.1"/>
</dbReference>
<dbReference type="GO" id="GO:0016779">
    <property type="term" value="F:nucleotidyltransferase activity"/>
    <property type="evidence" value="ECO:0007669"/>
    <property type="project" value="UniProtKB-KW"/>
</dbReference>
<keyword evidence="2" id="KW-0548">Nucleotidyltransferase</keyword>
<protein>
    <submittedName>
        <fullName evidence="2">Molybdenum cofactor cytidylyltransferase</fullName>
    </submittedName>
</protein>
<reference evidence="3" key="1">
    <citation type="submission" date="2016-10" db="EMBL/GenBank/DDBJ databases">
        <authorList>
            <person name="Varghese N."/>
            <person name="Submissions S."/>
        </authorList>
    </citation>
    <scope>NUCLEOTIDE SEQUENCE [LARGE SCALE GENOMIC DNA]</scope>
    <source>
        <strain evidence="3">DSM 18130</strain>
    </source>
</reference>
<evidence type="ECO:0000259" key="1">
    <source>
        <dbReference type="Pfam" id="PF12804"/>
    </source>
</evidence>
<dbReference type="Proteomes" id="UP000198836">
    <property type="component" value="Unassembled WGS sequence"/>
</dbReference>
<gene>
    <name evidence="2" type="ORF">SAMN04488511_105260</name>
</gene>
<dbReference type="EMBL" id="FOJM01000005">
    <property type="protein sequence ID" value="SFA46110.1"/>
    <property type="molecule type" value="Genomic_DNA"/>
</dbReference>
<proteinExistence type="predicted"/>
<evidence type="ECO:0000313" key="3">
    <source>
        <dbReference type="Proteomes" id="UP000198836"/>
    </source>
</evidence>
<dbReference type="AlphaFoldDB" id="A0A1I0T319"/>
<dbReference type="Gene3D" id="3.90.550.10">
    <property type="entry name" value="Spore Coat Polysaccharide Biosynthesis Protein SpsA, Chain A"/>
    <property type="match status" value="1"/>
</dbReference>
<evidence type="ECO:0000313" key="2">
    <source>
        <dbReference type="EMBL" id="SFA46110.1"/>
    </source>
</evidence>
<dbReference type="PANTHER" id="PTHR43777">
    <property type="entry name" value="MOLYBDENUM COFACTOR CYTIDYLYLTRANSFERASE"/>
    <property type="match status" value="1"/>
</dbReference>
<name>A0A1I0T319_9SPHI</name>
<dbReference type="STRING" id="332999.SAMN04488511_105260"/>
<keyword evidence="2" id="KW-0808">Transferase</keyword>
<feature type="domain" description="MobA-like NTP transferase" evidence="1">
    <location>
        <begin position="6"/>
        <end position="167"/>
    </location>
</feature>
<dbReference type="InterPro" id="IPR025877">
    <property type="entry name" value="MobA-like_NTP_Trfase"/>
</dbReference>
<sequence>MRTGIIILAAGSSSRLGKPKQLLDYNGKTLLQTVINEALATDCKPVIVVLGAYAQEIADQHRHNGINVVINQSWKEGMGSSIVAGLSTIVKNNSEIESIIIAVADQAFIKKRNFNNLIAKQKETGKKIIASSYNETIGTPVLFKKDYFEALLLLKGAEGAKNILKQYSEDLETVVFERGGIDIDTETDYNHLISRR</sequence>
<dbReference type="CDD" id="cd04182">
    <property type="entry name" value="GT_2_like_f"/>
    <property type="match status" value="1"/>
</dbReference>
<dbReference type="PANTHER" id="PTHR43777:SF1">
    <property type="entry name" value="MOLYBDENUM COFACTOR CYTIDYLYLTRANSFERASE"/>
    <property type="match status" value="1"/>
</dbReference>
<dbReference type="Pfam" id="PF12804">
    <property type="entry name" value="NTP_transf_3"/>
    <property type="match status" value="1"/>
</dbReference>
<dbReference type="InterPro" id="IPR029044">
    <property type="entry name" value="Nucleotide-diphossugar_trans"/>
</dbReference>
<organism evidence="2 3">
    <name type="scientific">Pedobacter suwonensis</name>
    <dbReference type="NCBI Taxonomy" id="332999"/>
    <lineage>
        <taxon>Bacteria</taxon>
        <taxon>Pseudomonadati</taxon>
        <taxon>Bacteroidota</taxon>
        <taxon>Sphingobacteriia</taxon>
        <taxon>Sphingobacteriales</taxon>
        <taxon>Sphingobacteriaceae</taxon>
        <taxon>Pedobacter</taxon>
    </lineage>
</organism>
<accession>A0A1I0T319</accession>
<dbReference type="OrthoDB" id="9779263at2"/>
<dbReference type="SUPFAM" id="SSF53448">
    <property type="entry name" value="Nucleotide-diphospho-sugar transferases"/>
    <property type="match status" value="1"/>
</dbReference>